<dbReference type="EMBL" id="RCCJ01000001">
    <property type="protein sequence ID" value="RLJ70514.1"/>
    <property type="molecule type" value="Genomic_DNA"/>
</dbReference>
<feature type="domain" description="Extradiol ring-cleavage dioxygenase class III enzyme subunit B" evidence="6">
    <location>
        <begin position="4"/>
        <end position="239"/>
    </location>
</feature>
<keyword evidence="8" id="KW-1185">Reference proteome</keyword>
<sequence>MIPAAFISHGSPELTIRGGRWAESLKGLGRRVKKLNPELVLVISAHWLTDGVHLECSEKHKTIHDFYGFAKELYELEYPAIGRPELCREIAQVLKGKCVKDRGLDHGVWTILRHMFPEADIPVTQLSIDTGKSLREHFELGKKLRDFRDRVMVIGSGGAVHNLKDAVLNPTRTPGWAVEFQEFLREKVTSKDVEALLNYRSELGSIAHPTEEHIIPLFYFLGSLREEERVEVLYEGFEFGSVSLLSFSAC</sequence>
<reference evidence="7 8" key="1">
    <citation type="submission" date="2018-10" db="EMBL/GenBank/DDBJ databases">
        <title>Genomic Encyclopedia of Archaeal and Bacterial Type Strains, Phase II (KMG-II): from individual species to whole genera.</title>
        <authorList>
            <person name="Goeker M."/>
        </authorList>
    </citation>
    <scope>NUCLEOTIDE SEQUENCE [LARGE SCALE GENOMIC DNA]</scope>
    <source>
        <strain evidence="7 8">DSM 16510</strain>
    </source>
</reference>
<evidence type="ECO:0000256" key="1">
    <source>
        <dbReference type="ARBA" id="ARBA00001947"/>
    </source>
</evidence>
<proteinExistence type="inferred from homology"/>
<dbReference type="PANTHER" id="PTHR30096">
    <property type="entry name" value="4,5-DOPA DIOXYGENASE EXTRADIOL-LIKE PROTEIN"/>
    <property type="match status" value="1"/>
</dbReference>
<comment type="similarity">
    <text evidence="2">Belongs to the DODA-type extradiol aromatic ring-opening dioxygenase family.</text>
</comment>
<evidence type="ECO:0000256" key="4">
    <source>
        <dbReference type="ARBA" id="ARBA00022833"/>
    </source>
</evidence>
<name>A0A497XQI1_9AQUI</name>
<dbReference type="GO" id="GO:0008198">
    <property type="term" value="F:ferrous iron binding"/>
    <property type="evidence" value="ECO:0007669"/>
    <property type="project" value="InterPro"/>
</dbReference>
<dbReference type="GO" id="GO:0016702">
    <property type="term" value="F:oxidoreductase activity, acting on single donors with incorporation of molecular oxygen, incorporation of two atoms of oxygen"/>
    <property type="evidence" value="ECO:0007669"/>
    <property type="project" value="UniProtKB-ARBA"/>
</dbReference>
<dbReference type="AlphaFoldDB" id="A0A497XQI1"/>
<dbReference type="Proteomes" id="UP000267841">
    <property type="component" value="Unassembled WGS sequence"/>
</dbReference>
<dbReference type="RefSeq" id="WP_121010279.1">
    <property type="nucleotide sequence ID" value="NZ_RCCJ01000001.1"/>
</dbReference>
<comment type="caution">
    <text evidence="7">The sequence shown here is derived from an EMBL/GenBank/DDBJ whole genome shotgun (WGS) entry which is preliminary data.</text>
</comment>
<dbReference type="InterPro" id="IPR004183">
    <property type="entry name" value="Xdiol_dOase_suB"/>
</dbReference>
<evidence type="ECO:0000313" key="7">
    <source>
        <dbReference type="EMBL" id="RLJ70514.1"/>
    </source>
</evidence>
<dbReference type="GO" id="GO:0008270">
    <property type="term" value="F:zinc ion binding"/>
    <property type="evidence" value="ECO:0007669"/>
    <property type="project" value="InterPro"/>
</dbReference>
<dbReference type="SUPFAM" id="SSF53213">
    <property type="entry name" value="LigB-like"/>
    <property type="match status" value="1"/>
</dbReference>
<dbReference type="Gene3D" id="3.40.830.10">
    <property type="entry name" value="LigB-like"/>
    <property type="match status" value="1"/>
</dbReference>
<protein>
    <submittedName>
        <fullName evidence="7">4,5-DOPA dioxygenase extradiol</fullName>
    </submittedName>
</protein>
<gene>
    <name evidence="7" type="ORF">BCF55_0790</name>
</gene>
<keyword evidence="4" id="KW-0862">Zinc</keyword>
<dbReference type="PIRSF" id="PIRSF006157">
    <property type="entry name" value="Doxgns_DODA"/>
    <property type="match status" value="1"/>
</dbReference>
<accession>A0A497XQI1</accession>
<dbReference type="PANTHER" id="PTHR30096:SF0">
    <property type="entry name" value="4,5-DOPA DIOXYGENASE EXTRADIOL-LIKE PROTEIN"/>
    <property type="match status" value="1"/>
</dbReference>
<evidence type="ECO:0000313" key="8">
    <source>
        <dbReference type="Proteomes" id="UP000267841"/>
    </source>
</evidence>
<comment type="cofactor">
    <cofactor evidence="1">
        <name>Zn(2+)</name>
        <dbReference type="ChEBI" id="CHEBI:29105"/>
    </cofactor>
</comment>
<evidence type="ECO:0000256" key="2">
    <source>
        <dbReference type="ARBA" id="ARBA00007581"/>
    </source>
</evidence>
<dbReference type="Pfam" id="PF02900">
    <property type="entry name" value="LigB"/>
    <property type="match status" value="1"/>
</dbReference>
<dbReference type="OrthoDB" id="9790889at2"/>
<organism evidence="7 8">
    <name type="scientific">Hydrogenivirga caldilitoris</name>
    <dbReference type="NCBI Taxonomy" id="246264"/>
    <lineage>
        <taxon>Bacteria</taxon>
        <taxon>Pseudomonadati</taxon>
        <taxon>Aquificota</taxon>
        <taxon>Aquificia</taxon>
        <taxon>Aquificales</taxon>
        <taxon>Aquificaceae</taxon>
        <taxon>Hydrogenivirga</taxon>
    </lineage>
</organism>
<dbReference type="CDD" id="cd07363">
    <property type="entry name" value="45_DOPA_Dioxygenase"/>
    <property type="match status" value="1"/>
</dbReference>
<keyword evidence="3" id="KW-0479">Metal-binding</keyword>
<evidence type="ECO:0000256" key="5">
    <source>
        <dbReference type="ARBA" id="ARBA00023002"/>
    </source>
</evidence>
<evidence type="ECO:0000256" key="3">
    <source>
        <dbReference type="ARBA" id="ARBA00022723"/>
    </source>
</evidence>
<keyword evidence="7" id="KW-0223">Dioxygenase</keyword>
<keyword evidence="5" id="KW-0560">Oxidoreductase</keyword>
<evidence type="ECO:0000259" key="6">
    <source>
        <dbReference type="Pfam" id="PF02900"/>
    </source>
</evidence>
<dbReference type="InterPro" id="IPR014436">
    <property type="entry name" value="Extradiol_dOase_DODA"/>
</dbReference>